<feature type="transmembrane region" description="Helical" evidence="10">
    <location>
        <begin position="935"/>
        <end position="960"/>
    </location>
</feature>
<organism evidence="12">
    <name type="scientific">Prunus dulcis</name>
    <name type="common">Almond</name>
    <name type="synonym">Amygdalus dulcis</name>
    <dbReference type="NCBI Taxonomy" id="3755"/>
    <lineage>
        <taxon>Eukaryota</taxon>
        <taxon>Viridiplantae</taxon>
        <taxon>Streptophyta</taxon>
        <taxon>Embryophyta</taxon>
        <taxon>Tracheophyta</taxon>
        <taxon>Spermatophyta</taxon>
        <taxon>Magnoliopsida</taxon>
        <taxon>eudicotyledons</taxon>
        <taxon>Gunneridae</taxon>
        <taxon>Pentapetalae</taxon>
        <taxon>rosids</taxon>
        <taxon>fabids</taxon>
        <taxon>Rosales</taxon>
        <taxon>Rosaceae</taxon>
        <taxon>Amygdaloideae</taxon>
        <taxon>Amygdaleae</taxon>
        <taxon>Prunus</taxon>
    </lineage>
</organism>
<evidence type="ECO:0000256" key="2">
    <source>
        <dbReference type="ARBA" id="ARBA00006012"/>
    </source>
</evidence>
<keyword evidence="7" id="KW-0067">ATP-binding</keyword>
<dbReference type="InterPro" id="IPR013581">
    <property type="entry name" value="PDR_assoc"/>
</dbReference>
<comment type="subcellular location">
    <subcellularLocation>
        <location evidence="1">Membrane</location>
        <topology evidence="1">Multi-pass membrane protein</topology>
    </subcellularLocation>
</comment>
<dbReference type="GO" id="GO:0005524">
    <property type="term" value="F:ATP binding"/>
    <property type="evidence" value="ECO:0007669"/>
    <property type="project" value="UniProtKB-KW"/>
</dbReference>
<feature type="transmembrane region" description="Helical" evidence="10">
    <location>
        <begin position="1083"/>
        <end position="1104"/>
    </location>
</feature>
<keyword evidence="8 10" id="KW-1133">Transmembrane helix</keyword>
<dbReference type="FunFam" id="3.40.50.300:FF:000532">
    <property type="entry name" value="ABC transporter G family member 34"/>
    <property type="match status" value="1"/>
</dbReference>
<evidence type="ECO:0000256" key="8">
    <source>
        <dbReference type="ARBA" id="ARBA00022989"/>
    </source>
</evidence>
<keyword evidence="6" id="KW-0547">Nucleotide-binding</keyword>
<reference evidence="12" key="1">
    <citation type="journal article" date="2019" name="Science">
        <title>Mutation of a bHLH transcription factor allowed almond domestication.</title>
        <authorList>
            <person name="Sanchez-Perez R."/>
            <person name="Pavan S."/>
            <person name="Mazzeo R."/>
            <person name="Moldovan C."/>
            <person name="Aiese Cigliano R."/>
            <person name="Del Cueto J."/>
            <person name="Ricciardi F."/>
            <person name="Lotti C."/>
            <person name="Ricciardi L."/>
            <person name="Dicenta F."/>
            <person name="Lopez-Marques R.L."/>
            <person name="Lindberg Moller B."/>
        </authorList>
    </citation>
    <scope>NUCLEOTIDE SEQUENCE</scope>
</reference>
<evidence type="ECO:0000256" key="1">
    <source>
        <dbReference type="ARBA" id="ARBA00004141"/>
    </source>
</evidence>
<keyword evidence="4 10" id="KW-0812">Transmembrane</keyword>
<sequence>MKILGLDICADTIVGDAMQRGISGGQKKRLTTGEMMIGPARAFFMDEISTGLDSSTTFQIVTCLQQLTHVTNSTILVSLLQPTPETFALFDDIILMAEGKVVYHGPCNNVAEFFEQCGFRSPPRKGISDFLQEVVSRNDQAKYWYHEDQPYSYVTVDKFVNMFKDFHVGKKLDEELRKPFDKSECHKDALSFNIYSLRKWELLKACTAREWLLMKRNSFVHVFKSAQLVVVALVTMTVFSRTWMNIDDVHAKYYMASLFYALIRLMSNGIAELSMTVSRLAVFYKQRDFYFYPAWAYSIPATILKIPFSLLDAFLWTSLTYYGIGYSPEPERFFKQIIILFLVHQVSISFFRLIASLVRTPSVAATICLFSLIAIRNLKILCHFTQSNKHFPNAASLPTWLEWGFWLSPLTYGEISASVNEFHAPRWQKVLSSNVTIGQQVLESRGLNFSDSFYWISIGALLGFWMVFNIGFTCALKSKLYITNFTGMVLPFEPISISFQNVQYFVDTPTKMREQGFPPQRLQLLQDITGAFRPGILTALMGVSGAGKTTLMDVLSGRKTGGSIEGDIRIGGYPKVQETYARISGYCEQSDIHSPQITVGESVQYSAWLRLPAQIDRHTRSQFVKEVLQMIELDEIKDELVGIPGGSGISAEQRKRLTIAVELVSNPSIIFMDEPTSGLDARAAAIVMRAVKNIVSTRRTVVCTIHQPSIDIFEAFDELILMKRGGQIIYYGELGQNSSKLIEYFEGIPGVPKIKENYNPATWMLEVTGLSAEAQIAIDFAHIYRGSHLCQKNNELVRELSFPEQGSKELHFSTRFPQNGWEQFKACLWKRHLSYWRSPRYNLGRLIFTAACSLLFGALLWQKGTENRWRTGIFQHSRINLLSAMLYTEKDLLECTRRGHIRFHRYFPNSFLEHNILATPKFDMRFKTIKGLTKLFQMLQVIIEIPYILIQAALFSTITYPAIDFQWSLYKVFWYFYAMFSTFLYFNYFGMLLVSLTPTYQVASVLASFCYTMFNLFSGFLLPGPKIPVWWVWGYWICPLAWSLKGALTSQYGDVEKEIVVHGEQRTISAFLGSIYGYNYDDLGVVAIVLLAYPLVFALVFACATEKINFQRR</sequence>
<dbReference type="EMBL" id="AP019299">
    <property type="protein sequence ID" value="BBH00349.1"/>
    <property type="molecule type" value="Genomic_DNA"/>
</dbReference>
<feature type="domain" description="ABC transporter" evidence="11">
    <location>
        <begin position="497"/>
        <end position="750"/>
    </location>
</feature>
<dbReference type="GO" id="GO:0140359">
    <property type="term" value="F:ABC-type transporter activity"/>
    <property type="evidence" value="ECO:0007669"/>
    <property type="project" value="InterPro"/>
</dbReference>
<feature type="transmembrane region" description="Helical" evidence="10">
    <location>
        <begin position="453"/>
        <end position="476"/>
    </location>
</feature>
<feature type="transmembrane region" description="Helical" evidence="10">
    <location>
        <begin position="219"/>
        <end position="239"/>
    </location>
</feature>
<dbReference type="InterPro" id="IPR027417">
    <property type="entry name" value="P-loop_NTPase"/>
</dbReference>
<dbReference type="InterPro" id="IPR003439">
    <property type="entry name" value="ABC_transporter-like_ATP-bd"/>
</dbReference>
<protein>
    <submittedName>
        <fullName evidence="12">Pleiotropic drug resistance 5</fullName>
    </submittedName>
</protein>
<gene>
    <name evidence="12" type="ORF">Prudu_010313</name>
</gene>
<comment type="similarity">
    <text evidence="2">Belongs to the ABC transporter superfamily. ABCG family. PDR (TC 3.A.1.205) subfamily.</text>
</comment>
<dbReference type="SUPFAM" id="SSF52540">
    <property type="entry name" value="P-loop containing nucleoside triphosphate hydrolases"/>
    <property type="match status" value="2"/>
</dbReference>
<evidence type="ECO:0000256" key="3">
    <source>
        <dbReference type="ARBA" id="ARBA00022448"/>
    </source>
</evidence>
<dbReference type="Pfam" id="PF19055">
    <property type="entry name" value="ABC2_membrane_7"/>
    <property type="match status" value="2"/>
</dbReference>
<dbReference type="Pfam" id="PF01061">
    <property type="entry name" value="ABC2_membrane"/>
    <property type="match status" value="3"/>
</dbReference>
<feature type="transmembrane region" description="Helical" evidence="10">
    <location>
        <begin position="1000"/>
        <end position="1022"/>
    </location>
</feature>
<dbReference type="FunFam" id="3.40.50.300:FF:000157">
    <property type="entry name" value="ABC transporter G family member 34"/>
    <property type="match status" value="1"/>
</dbReference>
<dbReference type="CDD" id="cd03232">
    <property type="entry name" value="ABCG_PDR_domain2"/>
    <property type="match status" value="1"/>
</dbReference>
<evidence type="ECO:0000256" key="10">
    <source>
        <dbReference type="SAM" id="Phobius"/>
    </source>
</evidence>
<keyword evidence="5" id="KW-0677">Repeat</keyword>
<feature type="transmembrane region" description="Helical" evidence="10">
    <location>
        <begin position="843"/>
        <end position="861"/>
    </location>
</feature>
<evidence type="ECO:0000256" key="4">
    <source>
        <dbReference type="ARBA" id="ARBA00022692"/>
    </source>
</evidence>
<dbReference type="InterPro" id="IPR043926">
    <property type="entry name" value="ABCG_dom"/>
</dbReference>
<proteinExistence type="inferred from homology"/>
<dbReference type="PROSITE" id="PS50893">
    <property type="entry name" value="ABC_TRANSPORTER_2"/>
    <property type="match status" value="1"/>
</dbReference>
<evidence type="ECO:0000256" key="9">
    <source>
        <dbReference type="ARBA" id="ARBA00023136"/>
    </source>
</evidence>
<dbReference type="AlphaFoldDB" id="A0A4Y1R845"/>
<dbReference type="InterPro" id="IPR034003">
    <property type="entry name" value="ABCG_PDR_2"/>
</dbReference>
<evidence type="ECO:0000256" key="5">
    <source>
        <dbReference type="ARBA" id="ARBA00022737"/>
    </source>
</evidence>
<dbReference type="GO" id="GO:0005886">
    <property type="term" value="C:plasma membrane"/>
    <property type="evidence" value="ECO:0007669"/>
    <property type="project" value="UniProtKB-ARBA"/>
</dbReference>
<feature type="transmembrane region" description="Helical" evidence="10">
    <location>
        <begin position="259"/>
        <end position="282"/>
    </location>
</feature>
<dbReference type="InterPro" id="IPR013525">
    <property type="entry name" value="ABC2_TM"/>
</dbReference>
<accession>A0A4Y1R845</accession>
<keyword evidence="3" id="KW-0813">Transport</keyword>
<feature type="transmembrane region" description="Helical" evidence="10">
    <location>
        <begin position="972"/>
        <end position="994"/>
    </location>
</feature>
<dbReference type="Gene3D" id="3.40.50.300">
    <property type="entry name" value="P-loop containing nucleotide triphosphate hydrolases"/>
    <property type="match status" value="2"/>
</dbReference>
<dbReference type="Pfam" id="PF08370">
    <property type="entry name" value="PDR_assoc"/>
    <property type="match status" value="1"/>
</dbReference>
<evidence type="ECO:0000256" key="7">
    <source>
        <dbReference type="ARBA" id="ARBA00022840"/>
    </source>
</evidence>
<feature type="transmembrane region" description="Helical" evidence="10">
    <location>
        <begin position="362"/>
        <end position="381"/>
    </location>
</feature>
<evidence type="ECO:0000256" key="6">
    <source>
        <dbReference type="ARBA" id="ARBA00022741"/>
    </source>
</evidence>
<evidence type="ECO:0000313" key="12">
    <source>
        <dbReference type="EMBL" id="BBH00349.1"/>
    </source>
</evidence>
<dbReference type="InterPro" id="IPR003593">
    <property type="entry name" value="AAA+_ATPase"/>
</dbReference>
<dbReference type="GO" id="GO:0016887">
    <property type="term" value="F:ATP hydrolysis activity"/>
    <property type="evidence" value="ECO:0007669"/>
    <property type="project" value="InterPro"/>
</dbReference>
<evidence type="ECO:0000259" key="11">
    <source>
        <dbReference type="PROSITE" id="PS50893"/>
    </source>
</evidence>
<keyword evidence="9 10" id="KW-0472">Membrane</keyword>
<name>A0A4Y1R845_PRUDU</name>
<dbReference type="Pfam" id="PF00005">
    <property type="entry name" value="ABC_tran"/>
    <property type="match status" value="1"/>
</dbReference>
<feature type="transmembrane region" description="Helical" evidence="10">
    <location>
        <begin position="294"/>
        <end position="316"/>
    </location>
</feature>
<dbReference type="SMART" id="SM00382">
    <property type="entry name" value="AAA"/>
    <property type="match status" value="1"/>
</dbReference>
<dbReference type="PANTHER" id="PTHR19241">
    <property type="entry name" value="ATP-BINDING CASSETTE TRANSPORTER"/>
    <property type="match status" value="1"/>
</dbReference>